<feature type="domain" description="GGDEF" evidence="9">
    <location>
        <begin position="327"/>
        <end position="463"/>
    </location>
</feature>
<name>A0A7W7ZBT3_9BACT</name>
<keyword evidence="3" id="KW-1003">Cell membrane</keyword>
<keyword evidence="4 8" id="KW-0812">Transmembrane</keyword>
<dbReference type="InterPro" id="IPR043128">
    <property type="entry name" value="Rev_trsase/Diguanyl_cyclase"/>
</dbReference>
<feature type="transmembrane region" description="Helical" evidence="8">
    <location>
        <begin position="225"/>
        <end position="246"/>
    </location>
</feature>
<dbReference type="PANTHER" id="PTHR45138:SF9">
    <property type="entry name" value="DIGUANYLATE CYCLASE DGCM-RELATED"/>
    <property type="match status" value="1"/>
</dbReference>
<feature type="transmembrane region" description="Helical" evidence="8">
    <location>
        <begin position="200"/>
        <end position="218"/>
    </location>
</feature>
<evidence type="ECO:0000256" key="1">
    <source>
        <dbReference type="ARBA" id="ARBA00004651"/>
    </source>
</evidence>
<dbReference type="AlphaFoldDB" id="A0A7W7ZBT3"/>
<dbReference type="GO" id="GO:1902201">
    <property type="term" value="P:negative regulation of bacterial-type flagellum-dependent cell motility"/>
    <property type="evidence" value="ECO:0007669"/>
    <property type="project" value="TreeGrafter"/>
</dbReference>
<dbReference type="GO" id="GO:0052621">
    <property type="term" value="F:diguanylate cyclase activity"/>
    <property type="evidence" value="ECO:0007669"/>
    <property type="project" value="UniProtKB-EC"/>
</dbReference>
<dbReference type="InterPro" id="IPR007895">
    <property type="entry name" value="MASE1"/>
</dbReference>
<dbReference type="EC" id="2.7.7.65" evidence="2"/>
<proteinExistence type="predicted"/>
<evidence type="ECO:0000256" key="6">
    <source>
        <dbReference type="ARBA" id="ARBA00023136"/>
    </source>
</evidence>
<dbReference type="GO" id="GO:0005886">
    <property type="term" value="C:plasma membrane"/>
    <property type="evidence" value="ECO:0007669"/>
    <property type="project" value="UniProtKB-SubCell"/>
</dbReference>
<feature type="transmembrane region" description="Helical" evidence="8">
    <location>
        <begin position="144"/>
        <end position="164"/>
    </location>
</feature>
<evidence type="ECO:0000256" key="2">
    <source>
        <dbReference type="ARBA" id="ARBA00012528"/>
    </source>
</evidence>
<dbReference type="Pfam" id="PF05231">
    <property type="entry name" value="MASE1"/>
    <property type="match status" value="1"/>
</dbReference>
<evidence type="ECO:0000313" key="11">
    <source>
        <dbReference type="Proteomes" id="UP000540989"/>
    </source>
</evidence>
<accession>A0A7W7ZBT3</accession>
<organism evidence="10 11">
    <name type="scientific">Granulicella aggregans</name>
    <dbReference type="NCBI Taxonomy" id="474949"/>
    <lineage>
        <taxon>Bacteria</taxon>
        <taxon>Pseudomonadati</taxon>
        <taxon>Acidobacteriota</taxon>
        <taxon>Terriglobia</taxon>
        <taxon>Terriglobales</taxon>
        <taxon>Acidobacteriaceae</taxon>
        <taxon>Granulicella</taxon>
    </lineage>
</organism>
<dbReference type="PANTHER" id="PTHR45138">
    <property type="entry name" value="REGULATORY COMPONENTS OF SENSORY TRANSDUCTION SYSTEM"/>
    <property type="match status" value="1"/>
</dbReference>
<dbReference type="GO" id="GO:0043709">
    <property type="term" value="P:cell adhesion involved in single-species biofilm formation"/>
    <property type="evidence" value="ECO:0007669"/>
    <property type="project" value="TreeGrafter"/>
</dbReference>
<dbReference type="NCBIfam" id="TIGR00254">
    <property type="entry name" value="GGDEF"/>
    <property type="match status" value="1"/>
</dbReference>
<feature type="transmembrane region" description="Helical" evidence="8">
    <location>
        <begin position="20"/>
        <end position="42"/>
    </location>
</feature>
<dbReference type="EMBL" id="JACHIP010000002">
    <property type="protein sequence ID" value="MBB5057009.1"/>
    <property type="molecule type" value="Genomic_DNA"/>
</dbReference>
<keyword evidence="11" id="KW-1185">Reference proteome</keyword>
<evidence type="ECO:0000256" key="5">
    <source>
        <dbReference type="ARBA" id="ARBA00022989"/>
    </source>
</evidence>
<evidence type="ECO:0000256" key="7">
    <source>
        <dbReference type="ARBA" id="ARBA00034247"/>
    </source>
</evidence>
<sequence>MLISAFGVYLNSKLINPLVFYTSLHAICWPIDGLLIGILLLCSRRNWPWIMAGYMITTGTQLRLLGQPLSQVAGDVGCNVFEMVFAAAMLPGFTNLSDWLRRPGLILRFSVVVLIGAPLIPAVPWSAYTHVHLGEEFWSTVQHWVSGDALGIALFTPLVLVLASRETYLLLRPGQRLKTLVMFGLLLGTSWFIFHQTAYPVAFLIFPILVLMVDRVGFPGAVLAVNLVTIIAAHGTIGGMGPFMFVQGHHEPYRIMTLQAYLTIAMVMSFAITLTARDRDDFQEQLKLALQQMEVLATRDGLTGLGNRRLFDQTLDAEWGRARRQGMSIGLLLLDVDYFKSYNDMYGHLAGDHCLCAIASSFGTHLKRAGDLAARYGGEEFVVLLPGATLEDASVIAESIRKGVEALGLEHKGNATGVVTISVGFSAVVPGTVRPSQRLIAAADEALYAAKQGGRNRGVSASSHVPEACEA</sequence>
<dbReference type="SUPFAM" id="SSF55073">
    <property type="entry name" value="Nucleotide cyclase"/>
    <property type="match status" value="1"/>
</dbReference>
<dbReference type="InterPro" id="IPR050469">
    <property type="entry name" value="Diguanylate_Cyclase"/>
</dbReference>
<gene>
    <name evidence="10" type="ORF">HDF16_001694</name>
</gene>
<evidence type="ECO:0000313" key="10">
    <source>
        <dbReference type="EMBL" id="MBB5057009.1"/>
    </source>
</evidence>
<comment type="caution">
    <text evidence="10">The sequence shown here is derived from an EMBL/GenBank/DDBJ whole genome shotgun (WGS) entry which is preliminary data.</text>
</comment>
<dbReference type="CDD" id="cd01949">
    <property type="entry name" value="GGDEF"/>
    <property type="match status" value="1"/>
</dbReference>
<feature type="transmembrane region" description="Helical" evidence="8">
    <location>
        <begin position="258"/>
        <end position="276"/>
    </location>
</feature>
<dbReference type="Pfam" id="PF00990">
    <property type="entry name" value="GGDEF"/>
    <property type="match status" value="1"/>
</dbReference>
<dbReference type="FunFam" id="3.30.70.270:FF:000001">
    <property type="entry name" value="Diguanylate cyclase domain protein"/>
    <property type="match status" value="1"/>
</dbReference>
<keyword evidence="5 8" id="KW-1133">Transmembrane helix</keyword>
<dbReference type="Proteomes" id="UP000540989">
    <property type="component" value="Unassembled WGS sequence"/>
</dbReference>
<comment type="catalytic activity">
    <reaction evidence="7">
        <text>2 GTP = 3',3'-c-di-GMP + 2 diphosphate</text>
        <dbReference type="Rhea" id="RHEA:24898"/>
        <dbReference type="ChEBI" id="CHEBI:33019"/>
        <dbReference type="ChEBI" id="CHEBI:37565"/>
        <dbReference type="ChEBI" id="CHEBI:58805"/>
        <dbReference type="EC" id="2.7.7.65"/>
    </reaction>
</comment>
<evidence type="ECO:0000256" key="3">
    <source>
        <dbReference type="ARBA" id="ARBA00022475"/>
    </source>
</evidence>
<feature type="transmembrane region" description="Helical" evidence="8">
    <location>
        <begin position="176"/>
        <end position="194"/>
    </location>
</feature>
<dbReference type="InterPro" id="IPR000160">
    <property type="entry name" value="GGDEF_dom"/>
</dbReference>
<dbReference type="Gene3D" id="3.30.70.270">
    <property type="match status" value="1"/>
</dbReference>
<dbReference type="PROSITE" id="PS50887">
    <property type="entry name" value="GGDEF"/>
    <property type="match status" value="1"/>
</dbReference>
<comment type="subcellular location">
    <subcellularLocation>
        <location evidence="1">Cell membrane</location>
        <topology evidence="1">Multi-pass membrane protein</topology>
    </subcellularLocation>
</comment>
<evidence type="ECO:0000259" key="9">
    <source>
        <dbReference type="PROSITE" id="PS50887"/>
    </source>
</evidence>
<dbReference type="SMART" id="SM00267">
    <property type="entry name" value="GGDEF"/>
    <property type="match status" value="1"/>
</dbReference>
<protein>
    <recommendedName>
        <fullName evidence="2">diguanylate cyclase</fullName>
        <ecNumber evidence="2">2.7.7.65</ecNumber>
    </recommendedName>
</protein>
<evidence type="ECO:0000256" key="4">
    <source>
        <dbReference type="ARBA" id="ARBA00022692"/>
    </source>
</evidence>
<dbReference type="InterPro" id="IPR029787">
    <property type="entry name" value="Nucleotide_cyclase"/>
</dbReference>
<dbReference type="RefSeq" id="WP_184215439.1">
    <property type="nucleotide sequence ID" value="NZ_JACHIP010000002.1"/>
</dbReference>
<evidence type="ECO:0000256" key="8">
    <source>
        <dbReference type="SAM" id="Phobius"/>
    </source>
</evidence>
<keyword evidence="6 8" id="KW-0472">Membrane</keyword>
<feature type="transmembrane region" description="Helical" evidence="8">
    <location>
        <begin position="105"/>
        <end position="124"/>
    </location>
</feature>
<reference evidence="10 11" key="1">
    <citation type="submission" date="2020-08" db="EMBL/GenBank/DDBJ databases">
        <title>Genomic Encyclopedia of Type Strains, Phase IV (KMG-V): Genome sequencing to study the core and pangenomes of soil and plant-associated prokaryotes.</title>
        <authorList>
            <person name="Whitman W."/>
        </authorList>
    </citation>
    <scope>NUCLEOTIDE SEQUENCE [LARGE SCALE GENOMIC DNA]</scope>
    <source>
        <strain evidence="10 11">M8UP14</strain>
    </source>
</reference>